<organism evidence="8 9">
    <name type="scientific">Cyphomyrmex costatus</name>
    <dbReference type="NCBI Taxonomy" id="456900"/>
    <lineage>
        <taxon>Eukaryota</taxon>
        <taxon>Metazoa</taxon>
        <taxon>Ecdysozoa</taxon>
        <taxon>Arthropoda</taxon>
        <taxon>Hexapoda</taxon>
        <taxon>Insecta</taxon>
        <taxon>Pterygota</taxon>
        <taxon>Neoptera</taxon>
        <taxon>Endopterygota</taxon>
        <taxon>Hymenoptera</taxon>
        <taxon>Apocrita</taxon>
        <taxon>Aculeata</taxon>
        <taxon>Formicoidea</taxon>
        <taxon>Formicidae</taxon>
        <taxon>Myrmicinae</taxon>
        <taxon>Cyphomyrmex</taxon>
    </lineage>
</organism>
<dbReference type="InterPro" id="IPR038377">
    <property type="entry name" value="Na/Glc_symporter_sf"/>
</dbReference>
<dbReference type="PANTHER" id="PTHR42985:SF40">
    <property type="entry name" value="LD47995P-RELATED"/>
    <property type="match status" value="1"/>
</dbReference>
<reference evidence="8 9" key="1">
    <citation type="submission" date="2016-03" db="EMBL/GenBank/DDBJ databases">
        <title>Cyphomyrmex costatus WGS genome.</title>
        <authorList>
            <person name="Nygaard S."/>
            <person name="Hu H."/>
            <person name="Boomsma J."/>
            <person name="Zhang G."/>
        </authorList>
    </citation>
    <scope>NUCLEOTIDE SEQUENCE [LARGE SCALE GENOMIC DNA]</scope>
    <source>
        <strain evidence="8">MS0001</strain>
        <tissue evidence="8">Whole body</tissue>
    </source>
</reference>
<evidence type="ECO:0000256" key="1">
    <source>
        <dbReference type="ARBA" id="ARBA00004651"/>
    </source>
</evidence>
<keyword evidence="3" id="KW-1003">Cell membrane</keyword>
<dbReference type="GO" id="GO:0005886">
    <property type="term" value="C:plasma membrane"/>
    <property type="evidence" value="ECO:0007669"/>
    <property type="project" value="UniProtKB-SubCell"/>
</dbReference>
<feature type="transmembrane region" description="Helical" evidence="7">
    <location>
        <begin position="24"/>
        <end position="44"/>
    </location>
</feature>
<evidence type="ECO:0000256" key="5">
    <source>
        <dbReference type="ARBA" id="ARBA00023065"/>
    </source>
</evidence>
<proteinExistence type="predicted"/>
<dbReference type="Proteomes" id="UP000078542">
    <property type="component" value="Unassembled WGS sequence"/>
</dbReference>
<dbReference type="EMBL" id="KQ978164">
    <property type="protein sequence ID" value="KYM96634.1"/>
    <property type="molecule type" value="Genomic_DNA"/>
</dbReference>
<keyword evidence="2" id="KW-0813">Transport</keyword>
<keyword evidence="6" id="KW-0739">Sodium transport</keyword>
<evidence type="ECO:0000256" key="6">
    <source>
        <dbReference type="ARBA" id="ARBA00023201"/>
    </source>
</evidence>
<keyword evidence="7" id="KW-1133">Transmembrane helix</keyword>
<evidence type="ECO:0000313" key="9">
    <source>
        <dbReference type="Proteomes" id="UP000078542"/>
    </source>
</evidence>
<comment type="subcellular location">
    <subcellularLocation>
        <location evidence="1">Cell membrane</location>
        <topology evidence="1">Multi-pass membrane protein</topology>
    </subcellularLocation>
</comment>
<keyword evidence="7" id="KW-0812">Transmembrane</keyword>
<dbReference type="Gene3D" id="1.20.1730.10">
    <property type="entry name" value="Sodium/glucose cotransporter"/>
    <property type="match status" value="1"/>
</dbReference>
<dbReference type="GO" id="GO:0015293">
    <property type="term" value="F:symporter activity"/>
    <property type="evidence" value="ECO:0007669"/>
    <property type="project" value="TreeGrafter"/>
</dbReference>
<evidence type="ECO:0000256" key="2">
    <source>
        <dbReference type="ARBA" id="ARBA00022448"/>
    </source>
</evidence>
<dbReference type="PANTHER" id="PTHR42985">
    <property type="entry name" value="SODIUM-COUPLED MONOCARBOXYLATE TRANSPORTER"/>
    <property type="match status" value="1"/>
</dbReference>
<sequence length="109" mass="11864">MLAFIFGIISVMLAFLVQYLDGLFQVFFTLSGIIGGPLLGIFTLGMSTESATEEGAITGALITFSFLLWIAFGQPRPIPPKLPTTIEGCNNNVNISDLQITRTHSFFKC</sequence>
<evidence type="ECO:0000256" key="7">
    <source>
        <dbReference type="SAM" id="Phobius"/>
    </source>
</evidence>
<feature type="transmembrane region" description="Helical" evidence="7">
    <location>
        <begin position="56"/>
        <end position="72"/>
    </location>
</feature>
<keyword evidence="7" id="KW-0472">Membrane</keyword>
<evidence type="ECO:0000256" key="4">
    <source>
        <dbReference type="ARBA" id="ARBA00023053"/>
    </source>
</evidence>
<evidence type="ECO:0000313" key="8">
    <source>
        <dbReference type="EMBL" id="KYM96634.1"/>
    </source>
</evidence>
<dbReference type="InterPro" id="IPR051163">
    <property type="entry name" value="Sodium:Solute_Symporter_SSF"/>
</dbReference>
<keyword evidence="4" id="KW-0915">Sodium</keyword>
<dbReference type="AlphaFoldDB" id="A0A195C6Z6"/>
<keyword evidence="5" id="KW-0406">Ion transport</keyword>
<gene>
    <name evidence="8" type="ORF">ALC62_12681</name>
</gene>
<dbReference type="GO" id="GO:0006814">
    <property type="term" value="P:sodium ion transport"/>
    <property type="evidence" value="ECO:0007669"/>
    <property type="project" value="UniProtKB-KW"/>
</dbReference>
<keyword evidence="9" id="KW-1185">Reference proteome</keyword>
<evidence type="ECO:0000256" key="3">
    <source>
        <dbReference type="ARBA" id="ARBA00022475"/>
    </source>
</evidence>
<protein>
    <submittedName>
        <fullName evidence="8">Putative sodium-dependent multivitamin transporter</fullName>
    </submittedName>
</protein>
<dbReference type="STRING" id="456900.A0A195C6Z6"/>
<accession>A0A195C6Z6</accession>
<name>A0A195C6Z6_9HYME</name>